<keyword evidence="3" id="KW-1185">Reference proteome</keyword>
<dbReference type="Gene3D" id="3.10.290.30">
    <property type="entry name" value="MM3350-like"/>
    <property type="match status" value="1"/>
</dbReference>
<comment type="caution">
    <text evidence="2">The sequence shown here is derived from an EMBL/GenBank/DDBJ whole genome shotgun (WGS) entry which is preliminary data.</text>
</comment>
<dbReference type="SUPFAM" id="SSF159941">
    <property type="entry name" value="MM3350-like"/>
    <property type="match status" value="1"/>
</dbReference>
<dbReference type="Pfam" id="PF07929">
    <property type="entry name" value="PRiA4_ORF3"/>
    <property type="match status" value="1"/>
</dbReference>
<dbReference type="RefSeq" id="WP_007615365.1">
    <property type="nucleotide sequence ID" value="NZ_BAEO01000002.1"/>
</dbReference>
<dbReference type="AlphaFoldDB" id="K6X8Q0"/>
<dbReference type="eggNOG" id="ENOG50319IA">
    <property type="taxonomic scope" value="Bacteria"/>
</dbReference>
<dbReference type="EMBL" id="BAEO01000002">
    <property type="protein sequence ID" value="GAC16994.1"/>
    <property type="molecule type" value="Genomic_DNA"/>
</dbReference>
<protein>
    <recommendedName>
        <fullName evidence="1">Plasmid pRiA4b Orf3-like domain-containing protein</fullName>
    </recommendedName>
</protein>
<evidence type="ECO:0000313" key="3">
    <source>
        <dbReference type="Proteomes" id="UP000006327"/>
    </source>
</evidence>
<reference evidence="2 3" key="1">
    <citation type="journal article" date="2017" name="Antonie Van Leeuwenhoek">
        <title>Rhizobium rhizosphaerae sp. nov., a novel species isolated from rice rhizosphere.</title>
        <authorList>
            <person name="Zhao J.J."/>
            <person name="Zhang J."/>
            <person name="Zhang R.J."/>
            <person name="Zhang C.W."/>
            <person name="Yin H.Q."/>
            <person name="Zhang X.X."/>
        </authorList>
    </citation>
    <scope>NUCLEOTIDE SEQUENCE [LARGE SCALE GENOMIC DNA]</scope>
    <source>
        <strain evidence="2 3">BSs20135</strain>
    </source>
</reference>
<gene>
    <name evidence="2" type="ORF">GARC_0012</name>
</gene>
<dbReference type="PANTHER" id="PTHR41878">
    <property type="entry name" value="LEXA REPRESSOR-RELATED"/>
    <property type="match status" value="1"/>
</dbReference>
<accession>K6X8Q0</accession>
<evidence type="ECO:0000313" key="2">
    <source>
        <dbReference type="EMBL" id="GAC16994.1"/>
    </source>
</evidence>
<dbReference type="STRING" id="493475.GARC_0012"/>
<dbReference type="OrthoDB" id="9816539at2"/>
<name>K6X8Q0_9ALTE</name>
<dbReference type="InterPro" id="IPR012912">
    <property type="entry name" value="Plasmid_pRiA4b_Orf3-like"/>
</dbReference>
<feature type="domain" description="Plasmid pRiA4b Orf3-like" evidence="1">
    <location>
        <begin position="2"/>
        <end position="124"/>
    </location>
</feature>
<dbReference type="PANTHER" id="PTHR41878:SF1">
    <property type="entry name" value="TNPR PROTEIN"/>
    <property type="match status" value="1"/>
</dbReference>
<sequence length="151" mass="18089">MIYTINIKLPNPLEQIHWECVIEVDGDASLEDLHLMIQEAVEFDNDHMYEFYIAKTLQAFERNSFQCDEQRIVDTSIEYFIQTAKDKKMFYLFDYGDSWLFQISKTRKKPFAPVENIEYPNIVSKSDFLPEQYPDWDEDDFDDDKPIIHIL</sequence>
<dbReference type="Proteomes" id="UP000006327">
    <property type="component" value="Unassembled WGS sequence"/>
</dbReference>
<proteinExistence type="predicted"/>
<organism evidence="2 3">
    <name type="scientific">Paraglaciecola arctica BSs20135</name>
    <dbReference type="NCBI Taxonomy" id="493475"/>
    <lineage>
        <taxon>Bacteria</taxon>
        <taxon>Pseudomonadati</taxon>
        <taxon>Pseudomonadota</taxon>
        <taxon>Gammaproteobacteria</taxon>
        <taxon>Alteromonadales</taxon>
        <taxon>Alteromonadaceae</taxon>
        <taxon>Paraglaciecola</taxon>
    </lineage>
</organism>
<dbReference type="InterPro" id="IPR024047">
    <property type="entry name" value="MM3350-like_sf"/>
</dbReference>
<evidence type="ECO:0000259" key="1">
    <source>
        <dbReference type="Pfam" id="PF07929"/>
    </source>
</evidence>